<dbReference type="OrthoDB" id="9800788at2"/>
<dbReference type="AlphaFoldDB" id="A0A1L6J5Z9"/>
<dbReference type="STRING" id="93064.BRX40_02095"/>
<gene>
    <name evidence="1" type="ORF">BRX40_02095</name>
    <name evidence="2" type="ORF">CA257_05700</name>
</gene>
<dbReference type="Proteomes" id="UP000185161">
    <property type="component" value="Chromosome"/>
</dbReference>
<evidence type="ECO:0000313" key="1">
    <source>
        <dbReference type="EMBL" id="APR51381.1"/>
    </source>
</evidence>
<proteinExistence type="predicted"/>
<dbReference type="GeneID" id="44131338"/>
<evidence type="ECO:0000313" key="4">
    <source>
        <dbReference type="Proteomes" id="UP000286681"/>
    </source>
</evidence>
<organism evidence="1 3">
    <name type="scientific">Sphingomonas koreensis</name>
    <dbReference type="NCBI Taxonomy" id="93064"/>
    <lineage>
        <taxon>Bacteria</taxon>
        <taxon>Pseudomonadati</taxon>
        <taxon>Pseudomonadota</taxon>
        <taxon>Alphaproteobacteria</taxon>
        <taxon>Sphingomonadales</taxon>
        <taxon>Sphingomonadaceae</taxon>
        <taxon>Sphingomonas</taxon>
    </lineage>
</organism>
<dbReference type="EMBL" id="CP018820">
    <property type="protein sequence ID" value="APR51381.1"/>
    <property type="molecule type" value="Genomic_DNA"/>
</dbReference>
<dbReference type="EMBL" id="QQWO01000004">
    <property type="protein sequence ID" value="RSV05455.1"/>
    <property type="molecule type" value="Genomic_DNA"/>
</dbReference>
<dbReference type="InterPro" id="IPR007948">
    <property type="entry name" value="DUF736"/>
</dbReference>
<reference evidence="1" key="1">
    <citation type="submission" date="2016-12" db="EMBL/GenBank/DDBJ databases">
        <title>Whole genome sequencing of Sphingomonas koreensis.</title>
        <authorList>
            <person name="Conlan S."/>
            <person name="Thomas P.J."/>
            <person name="Mullikin J."/>
            <person name="Palmore T.N."/>
            <person name="Frank K.M."/>
            <person name="Segre J.A."/>
        </authorList>
    </citation>
    <scope>NUCLEOTIDE SEQUENCE</scope>
    <source>
        <strain evidence="1">ABOJV</strain>
    </source>
</reference>
<keyword evidence="3" id="KW-1185">Reference proteome</keyword>
<dbReference type="Proteomes" id="UP000286681">
    <property type="component" value="Unassembled WGS sequence"/>
</dbReference>
<accession>A0A1L6J5Z9</accession>
<evidence type="ECO:0000313" key="3">
    <source>
        <dbReference type="Proteomes" id="UP000185161"/>
    </source>
</evidence>
<sequence>MATIGTFTKADNGNFNGTITTATLKLKATLRPIDMDGDKAPDYRLTVGTVECGAGWKKTSRENRDYISVKFDDPTFPAPIYATLSETETGGEYALIWSR</sequence>
<evidence type="ECO:0000313" key="2">
    <source>
        <dbReference type="EMBL" id="RSV05455.1"/>
    </source>
</evidence>
<protein>
    <submittedName>
        <fullName evidence="2">DUF736 domain-containing protein</fullName>
    </submittedName>
</protein>
<reference evidence="3" key="2">
    <citation type="submission" date="2016-12" db="EMBL/GenBank/DDBJ databases">
        <title>Whole genome sequencing of Sphingomonas sp. ABOJV.</title>
        <authorList>
            <person name="Conlan S."/>
            <person name="Thomas P.J."/>
            <person name="Mullikin J."/>
            <person name="Palmore T.N."/>
            <person name="Frank K.M."/>
            <person name="Segre J.A."/>
        </authorList>
    </citation>
    <scope>NUCLEOTIDE SEQUENCE [LARGE SCALE GENOMIC DNA]</scope>
    <source>
        <strain evidence="3">ABOJV</strain>
    </source>
</reference>
<reference evidence="2 4" key="3">
    <citation type="submission" date="2018-07" db="EMBL/GenBank/DDBJ databases">
        <title>Genomic and Epidemiologic Investigation of an Indolent Hospital Outbreak.</title>
        <authorList>
            <person name="Johnson R.C."/>
            <person name="Deming C."/>
            <person name="Conlan S."/>
            <person name="Zellmer C.J."/>
            <person name="Michelin A.V."/>
            <person name="Lee-Lin S."/>
            <person name="Thomas P.J."/>
            <person name="Park M."/>
            <person name="Weingarten R.A."/>
            <person name="Less J."/>
            <person name="Dekker J.P."/>
            <person name="Frank K.M."/>
            <person name="Musser K.A."/>
            <person name="Mcquiston J.R."/>
            <person name="Henderson D.K."/>
            <person name="Lau A.F."/>
            <person name="Palmore T.N."/>
            <person name="Segre J.A."/>
        </authorList>
    </citation>
    <scope>NUCLEOTIDE SEQUENCE [LARGE SCALE GENOMIC DNA]</scope>
    <source>
        <strain evidence="2 4">SK-NIH.Env10_0317</strain>
    </source>
</reference>
<dbReference type="KEGG" id="skr:BRX40_02095"/>
<dbReference type="Pfam" id="PF05284">
    <property type="entry name" value="DUF736"/>
    <property type="match status" value="1"/>
</dbReference>
<name>A0A1L6J5Z9_9SPHN</name>
<dbReference type="RefSeq" id="WP_075150516.1">
    <property type="nucleotide sequence ID" value="NZ_CP018820.1"/>
</dbReference>